<dbReference type="InterPro" id="IPR002110">
    <property type="entry name" value="Ankyrin_rpt"/>
</dbReference>
<keyword evidence="2 3" id="KW-0040">ANK repeat</keyword>
<dbReference type="OMA" id="RTTCLHW"/>
<dbReference type="PROSITE" id="PS50088">
    <property type="entry name" value="ANK_REPEAT"/>
    <property type="match status" value="1"/>
</dbReference>
<dbReference type="KEGG" id="mis:MICPUN_79900"/>
<dbReference type="RefSeq" id="XP_002500642.1">
    <property type="nucleotide sequence ID" value="XM_002500596.1"/>
</dbReference>
<keyword evidence="1" id="KW-0677">Repeat</keyword>
<evidence type="ECO:0000313" key="5">
    <source>
        <dbReference type="Proteomes" id="UP000002009"/>
    </source>
</evidence>
<dbReference type="SUPFAM" id="SSF48403">
    <property type="entry name" value="Ankyrin repeat"/>
    <property type="match status" value="1"/>
</dbReference>
<reference evidence="4 5" key="1">
    <citation type="journal article" date="2009" name="Science">
        <title>Green evolution and dynamic adaptations revealed by genomes of the marine picoeukaryotes Micromonas.</title>
        <authorList>
            <person name="Worden A.Z."/>
            <person name="Lee J.H."/>
            <person name="Mock T."/>
            <person name="Rouze P."/>
            <person name="Simmons M.P."/>
            <person name="Aerts A.L."/>
            <person name="Allen A.E."/>
            <person name="Cuvelier M.L."/>
            <person name="Derelle E."/>
            <person name="Everett M.V."/>
            <person name="Foulon E."/>
            <person name="Grimwood J."/>
            <person name="Gundlach H."/>
            <person name="Henrissat B."/>
            <person name="Napoli C."/>
            <person name="McDonald S.M."/>
            <person name="Parker M.S."/>
            <person name="Rombauts S."/>
            <person name="Salamov A."/>
            <person name="Von Dassow P."/>
            <person name="Badger J.H."/>
            <person name="Coutinho P.M."/>
            <person name="Demir E."/>
            <person name="Dubchak I."/>
            <person name="Gentemann C."/>
            <person name="Eikrem W."/>
            <person name="Gready J.E."/>
            <person name="John U."/>
            <person name="Lanier W."/>
            <person name="Lindquist E.A."/>
            <person name="Lucas S."/>
            <person name="Mayer K.F."/>
            <person name="Moreau H."/>
            <person name="Not F."/>
            <person name="Otillar R."/>
            <person name="Panaud O."/>
            <person name="Pangilinan J."/>
            <person name="Paulsen I."/>
            <person name="Piegu B."/>
            <person name="Poliakov A."/>
            <person name="Robbens S."/>
            <person name="Schmutz J."/>
            <person name="Toulza E."/>
            <person name="Wyss T."/>
            <person name="Zelensky A."/>
            <person name="Zhou K."/>
            <person name="Armbrust E.V."/>
            <person name="Bhattacharya D."/>
            <person name="Goodenough U.W."/>
            <person name="Van de Peer Y."/>
            <person name="Grigoriev I.V."/>
        </authorList>
    </citation>
    <scope>NUCLEOTIDE SEQUENCE [LARGE SCALE GENOMIC DNA]</scope>
    <source>
        <strain evidence="5">RCC299 / NOUM17</strain>
    </source>
</reference>
<dbReference type="PANTHER" id="PTHR24171">
    <property type="entry name" value="ANKYRIN REPEAT DOMAIN-CONTAINING PROTEIN 39-RELATED"/>
    <property type="match status" value="1"/>
</dbReference>
<feature type="non-terminal residue" evidence="4">
    <location>
        <position position="82"/>
    </location>
</feature>
<dbReference type="EMBL" id="CP001324">
    <property type="protein sequence ID" value="ACO61900.1"/>
    <property type="molecule type" value="Genomic_DNA"/>
</dbReference>
<dbReference type="STRING" id="296587.C1E2D6"/>
<dbReference type="Pfam" id="PF12796">
    <property type="entry name" value="Ank_2"/>
    <property type="match status" value="1"/>
</dbReference>
<dbReference type="Gene3D" id="1.25.40.20">
    <property type="entry name" value="Ankyrin repeat-containing domain"/>
    <property type="match status" value="1"/>
</dbReference>
<evidence type="ECO:0000256" key="2">
    <source>
        <dbReference type="ARBA" id="ARBA00023043"/>
    </source>
</evidence>
<feature type="repeat" description="ANK" evidence="3">
    <location>
        <begin position="39"/>
        <end position="71"/>
    </location>
</feature>
<sequence length="82" mass="8665">MTAIVRLGDILHAAISRGDAAKAIELLEHGAPVNERRDHGTTPLHWASSEDYVDIVEALLAHGADPNAAASDGCTPLHYAAR</sequence>
<evidence type="ECO:0000256" key="1">
    <source>
        <dbReference type="ARBA" id="ARBA00022737"/>
    </source>
</evidence>
<keyword evidence="5" id="KW-1185">Reference proteome</keyword>
<accession>C1E2D6</accession>
<dbReference type="InterPro" id="IPR036770">
    <property type="entry name" value="Ankyrin_rpt-contain_sf"/>
</dbReference>
<dbReference type="SMART" id="SM00248">
    <property type="entry name" value="ANK"/>
    <property type="match status" value="2"/>
</dbReference>
<dbReference type="OrthoDB" id="497922at2759"/>
<evidence type="ECO:0000256" key="3">
    <source>
        <dbReference type="PROSITE-ProRule" id="PRU00023"/>
    </source>
</evidence>
<name>C1E2D6_MICCC</name>
<dbReference type="InParanoid" id="C1E2D6"/>
<dbReference type="eggNOG" id="KOG4412">
    <property type="taxonomic scope" value="Eukaryota"/>
</dbReference>
<dbReference type="Proteomes" id="UP000002009">
    <property type="component" value="Chromosome 3"/>
</dbReference>
<dbReference type="AlphaFoldDB" id="C1E2D6"/>
<dbReference type="PROSITE" id="PS50297">
    <property type="entry name" value="ANK_REP_REGION"/>
    <property type="match status" value="1"/>
</dbReference>
<protein>
    <submittedName>
        <fullName evidence="4">Uncharacterized protein</fullName>
    </submittedName>
</protein>
<gene>
    <name evidence="4" type="ORF">MICPUN_79900</name>
</gene>
<evidence type="ECO:0000313" key="4">
    <source>
        <dbReference type="EMBL" id="ACO61900.1"/>
    </source>
</evidence>
<dbReference type="GeneID" id="8242253"/>
<organism evidence="4 5">
    <name type="scientific">Micromonas commoda (strain RCC299 / NOUM17 / CCMP2709)</name>
    <name type="common">Picoplanktonic green alga</name>
    <dbReference type="NCBI Taxonomy" id="296587"/>
    <lineage>
        <taxon>Eukaryota</taxon>
        <taxon>Viridiplantae</taxon>
        <taxon>Chlorophyta</taxon>
        <taxon>Mamiellophyceae</taxon>
        <taxon>Mamiellales</taxon>
        <taxon>Mamiellaceae</taxon>
        <taxon>Micromonas</taxon>
    </lineage>
</organism>
<proteinExistence type="predicted"/>